<dbReference type="VEuPathDB" id="CryptoDB:Cvel_2742"/>
<gene>
    <name evidence="1" type="ORF">Cvel_2742</name>
</gene>
<dbReference type="AlphaFoldDB" id="A0A0G4F4F1"/>
<dbReference type="EMBL" id="CDMZ01000122">
    <property type="protein sequence ID" value="CEM07226.1"/>
    <property type="molecule type" value="Genomic_DNA"/>
</dbReference>
<sequence length="120" mass="12770">MSLSASSVIVSGGGVRSVNQAYTAKEASEIPEGFAKVCRGQGWDTKSTWEKLNKGKSWYGAENGAYIYLNEMDGKWWIDAPSGEGVYIAKGDGSPSPVLSGWTPLDPSYAPVPTLTDTCS</sequence>
<accession>A0A0G4F4F1</accession>
<name>A0A0G4F4F1_9ALVE</name>
<protein>
    <submittedName>
        <fullName evidence="1">Uncharacterized protein</fullName>
    </submittedName>
</protein>
<reference evidence="1" key="1">
    <citation type="submission" date="2014-11" db="EMBL/GenBank/DDBJ databases">
        <authorList>
            <person name="Otto D Thomas"/>
            <person name="Naeem Raeece"/>
        </authorList>
    </citation>
    <scope>NUCLEOTIDE SEQUENCE</scope>
</reference>
<evidence type="ECO:0000313" key="1">
    <source>
        <dbReference type="EMBL" id="CEM07226.1"/>
    </source>
</evidence>
<organism evidence="1">
    <name type="scientific">Chromera velia CCMP2878</name>
    <dbReference type="NCBI Taxonomy" id="1169474"/>
    <lineage>
        <taxon>Eukaryota</taxon>
        <taxon>Sar</taxon>
        <taxon>Alveolata</taxon>
        <taxon>Colpodellida</taxon>
        <taxon>Chromeraceae</taxon>
        <taxon>Chromera</taxon>
    </lineage>
</organism>
<proteinExistence type="predicted"/>